<dbReference type="SUPFAM" id="SSF48726">
    <property type="entry name" value="Immunoglobulin"/>
    <property type="match status" value="1"/>
</dbReference>
<name>A0ABD2BSD9_VESSQ</name>
<dbReference type="InterPro" id="IPR007110">
    <property type="entry name" value="Ig-like_dom"/>
</dbReference>
<feature type="non-terminal residue" evidence="3">
    <location>
        <position position="1"/>
    </location>
</feature>
<feature type="non-terminal residue" evidence="3">
    <location>
        <position position="345"/>
    </location>
</feature>
<keyword evidence="4" id="KW-1185">Reference proteome</keyword>
<dbReference type="Proteomes" id="UP001607302">
    <property type="component" value="Unassembled WGS sequence"/>
</dbReference>
<feature type="domain" description="Ig-like" evidence="2">
    <location>
        <begin position="179"/>
        <end position="272"/>
    </location>
</feature>
<gene>
    <name evidence="3" type="ORF">V1478_003164</name>
</gene>
<dbReference type="EMBL" id="JAUDFV010000064">
    <property type="protein sequence ID" value="KAL2735524.1"/>
    <property type="molecule type" value="Genomic_DNA"/>
</dbReference>
<dbReference type="AlphaFoldDB" id="A0ABD2BSD9"/>
<dbReference type="InterPro" id="IPR036179">
    <property type="entry name" value="Ig-like_dom_sf"/>
</dbReference>
<organism evidence="3 4">
    <name type="scientific">Vespula squamosa</name>
    <name type="common">Southern yellow jacket</name>
    <name type="synonym">Wasp</name>
    <dbReference type="NCBI Taxonomy" id="30214"/>
    <lineage>
        <taxon>Eukaryota</taxon>
        <taxon>Metazoa</taxon>
        <taxon>Ecdysozoa</taxon>
        <taxon>Arthropoda</taxon>
        <taxon>Hexapoda</taxon>
        <taxon>Insecta</taxon>
        <taxon>Pterygota</taxon>
        <taxon>Neoptera</taxon>
        <taxon>Endopterygota</taxon>
        <taxon>Hymenoptera</taxon>
        <taxon>Apocrita</taxon>
        <taxon>Aculeata</taxon>
        <taxon>Vespoidea</taxon>
        <taxon>Vespidae</taxon>
        <taxon>Vespinae</taxon>
        <taxon>Vespula</taxon>
    </lineage>
</organism>
<accession>A0ABD2BSD9</accession>
<proteinExistence type="predicted"/>
<feature type="region of interest" description="Disordered" evidence="1">
    <location>
        <begin position="32"/>
        <end position="63"/>
    </location>
</feature>
<evidence type="ECO:0000313" key="4">
    <source>
        <dbReference type="Proteomes" id="UP001607302"/>
    </source>
</evidence>
<comment type="caution">
    <text evidence="3">The sequence shown here is derived from an EMBL/GenBank/DDBJ whole genome shotgun (WGS) entry which is preliminary data.</text>
</comment>
<evidence type="ECO:0000256" key="1">
    <source>
        <dbReference type="SAM" id="MobiDB-lite"/>
    </source>
</evidence>
<evidence type="ECO:0000259" key="2">
    <source>
        <dbReference type="PROSITE" id="PS50835"/>
    </source>
</evidence>
<dbReference type="InterPro" id="IPR013783">
    <property type="entry name" value="Ig-like_fold"/>
</dbReference>
<protein>
    <submittedName>
        <fullName evidence="3">Down syndrome cell adhesion molecule-like protein Dscam2 isoform X1</fullName>
    </submittedName>
</protein>
<reference evidence="3 4" key="1">
    <citation type="journal article" date="2024" name="Ann. Entomol. Soc. Am.">
        <title>Genomic analyses of the southern and eastern yellowjacket wasps (Hymenoptera: Vespidae) reveal evolutionary signatures of social life.</title>
        <authorList>
            <person name="Catto M.A."/>
            <person name="Caine P.B."/>
            <person name="Orr S.E."/>
            <person name="Hunt B.G."/>
            <person name="Goodisman M.A.D."/>
        </authorList>
    </citation>
    <scope>NUCLEOTIDE SEQUENCE [LARGE SCALE GENOMIC DNA]</scope>
    <source>
        <strain evidence="3">233</strain>
        <tissue evidence="3">Head and thorax</tissue>
    </source>
</reference>
<sequence length="345" mass="38383">FEVYSLKLSWLQFVARSRCTFSVVRWKRIGQARPGQARPDQSRPNQTKPVRPARPDEARPGQMYNTSRNAEYIRVAWHSYLNQHNSGDEWLTGFADSGHRDGGRRGDGGVLENYLEITPHRGTKKFNVMLLLLLLTGCSLGRLNTLFKFLITSPWGRVKASLMNGYRLSCNASYEMQGPSFVSEPPSRVEFTNVNGGRVDCTVRGNPAPTVDWLGADGGSITNIPGIRHVLGNGTIHFPGFEAEAFRQDVHWAIYKCSAANSVGAVVSRDVTVRAGMPTVKLLPRYPALSKLVNQPYDPEVQSPGGFLGNNVLMRCNVPSFVRDHVTVTSWFQEPAFNIYPTPIS</sequence>
<evidence type="ECO:0000313" key="3">
    <source>
        <dbReference type="EMBL" id="KAL2735524.1"/>
    </source>
</evidence>
<dbReference type="Gene3D" id="2.60.40.10">
    <property type="entry name" value="Immunoglobulins"/>
    <property type="match status" value="2"/>
</dbReference>
<dbReference type="PROSITE" id="PS50835">
    <property type="entry name" value="IG_LIKE"/>
    <property type="match status" value="1"/>
</dbReference>